<dbReference type="RefSeq" id="WP_161826572.1">
    <property type="nucleotide sequence ID" value="NZ_WVIC01000040.1"/>
</dbReference>
<dbReference type="EMBL" id="WVIC01000040">
    <property type="protein sequence ID" value="NCJ08096.1"/>
    <property type="molecule type" value="Genomic_DNA"/>
</dbReference>
<proteinExistence type="predicted"/>
<dbReference type="AlphaFoldDB" id="A0A8K2A1R2"/>
<dbReference type="Proteomes" id="UP000607397">
    <property type="component" value="Unassembled WGS sequence"/>
</dbReference>
<protein>
    <submittedName>
        <fullName evidence="1">Uncharacterized protein</fullName>
    </submittedName>
</protein>
<keyword evidence="2" id="KW-1185">Reference proteome</keyword>
<organism evidence="1 2">
    <name type="scientific">Petrachloros mirabilis ULC683</name>
    <dbReference type="NCBI Taxonomy" id="2781853"/>
    <lineage>
        <taxon>Bacteria</taxon>
        <taxon>Bacillati</taxon>
        <taxon>Cyanobacteriota</taxon>
        <taxon>Cyanophyceae</taxon>
        <taxon>Synechococcales</taxon>
        <taxon>Petrachlorosaceae</taxon>
        <taxon>Petrachloros</taxon>
        <taxon>Petrachloros mirabilis</taxon>
    </lineage>
</organism>
<reference evidence="1" key="1">
    <citation type="submission" date="2019-12" db="EMBL/GenBank/DDBJ databases">
        <title>High-Quality draft genome sequences of three cyanobacteria isolated from the limestone walls of the Old Cathedral of Coimbra.</title>
        <authorList>
            <person name="Tiago I."/>
            <person name="Soares F."/>
            <person name="Portugal A."/>
        </authorList>
    </citation>
    <scope>NUCLEOTIDE SEQUENCE [LARGE SCALE GENOMIC DNA]</scope>
    <source>
        <strain evidence="1">C</strain>
    </source>
</reference>
<sequence>MATATVLQFMQKTAEDVTLRQQLESLLGVGDGDISSEVELDPAETQALKGERAPAVVEFAAQQGYVFSVDELIQVVDAFEKHQKGLLSDQVFGELLGISATDQAKKPLNRLARYLSKTYLGVDLTQK</sequence>
<accession>A0A8K2A1R2</accession>
<comment type="caution">
    <text evidence="1">The sequence shown here is derived from an EMBL/GenBank/DDBJ whole genome shotgun (WGS) entry which is preliminary data.</text>
</comment>
<name>A0A8K2A1R2_9CYAN</name>
<gene>
    <name evidence="1" type="ORF">GS597_16595</name>
</gene>
<evidence type="ECO:0000313" key="1">
    <source>
        <dbReference type="EMBL" id="NCJ08096.1"/>
    </source>
</evidence>
<evidence type="ECO:0000313" key="2">
    <source>
        <dbReference type="Proteomes" id="UP000607397"/>
    </source>
</evidence>